<reference evidence="1" key="1">
    <citation type="journal article" date="2015" name="Nature">
        <title>Complex archaea that bridge the gap between prokaryotes and eukaryotes.</title>
        <authorList>
            <person name="Spang A."/>
            <person name="Saw J.H."/>
            <person name="Jorgensen S.L."/>
            <person name="Zaremba-Niedzwiedzka K."/>
            <person name="Martijn J."/>
            <person name="Lind A.E."/>
            <person name="van Eijk R."/>
            <person name="Schleper C."/>
            <person name="Guy L."/>
            <person name="Ettema T.J."/>
        </authorList>
    </citation>
    <scope>NUCLEOTIDE SEQUENCE</scope>
</reference>
<dbReference type="EMBL" id="LAZR01015449">
    <property type="protein sequence ID" value="KKM13125.1"/>
    <property type="molecule type" value="Genomic_DNA"/>
</dbReference>
<organism evidence="1">
    <name type="scientific">marine sediment metagenome</name>
    <dbReference type="NCBI Taxonomy" id="412755"/>
    <lineage>
        <taxon>unclassified sequences</taxon>
        <taxon>metagenomes</taxon>
        <taxon>ecological metagenomes</taxon>
    </lineage>
</organism>
<gene>
    <name evidence="1" type="ORF">LCGC14_1719410</name>
</gene>
<protein>
    <submittedName>
        <fullName evidence="1">Uncharacterized protein</fullName>
    </submittedName>
</protein>
<comment type="caution">
    <text evidence="1">The sequence shown here is derived from an EMBL/GenBank/DDBJ whole genome shotgun (WGS) entry which is preliminary data.</text>
</comment>
<proteinExistence type="predicted"/>
<dbReference type="AlphaFoldDB" id="A0A0F9KCR1"/>
<evidence type="ECO:0000313" key="1">
    <source>
        <dbReference type="EMBL" id="KKM13125.1"/>
    </source>
</evidence>
<name>A0A0F9KCR1_9ZZZZ</name>
<sequence length="95" mass="9951">MAWIAPKSWSIGELVSAADLNEQIRDNMNHLKLIVNNSGKIPALSSTYFSNLSGTSLTGVAKLAANNDFSAGVQSFNAGAGTRLVLPTGADKWGT</sequence>
<accession>A0A0F9KCR1</accession>